<dbReference type="PANTHER" id="PTHR40375:SF2">
    <property type="entry name" value="SPORULATION-SPECIFIC PROTEIN 22"/>
    <property type="match status" value="1"/>
</dbReference>
<reference evidence="2 3" key="1">
    <citation type="submission" date="2015-04" db="EMBL/GenBank/DDBJ databases">
        <title>Complete genome sequence of Schizopora paradoxa KUC8140, a cosmopolitan wood degrader in East Asia.</title>
        <authorList>
            <consortium name="DOE Joint Genome Institute"/>
            <person name="Min B."/>
            <person name="Park H."/>
            <person name="Jang Y."/>
            <person name="Kim J.-J."/>
            <person name="Kim K.H."/>
            <person name="Pangilinan J."/>
            <person name="Lipzen A."/>
            <person name="Riley R."/>
            <person name="Grigoriev I.V."/>
            <person name="Spatafora J.W."/>
            <person name="Choi I.-G."/>
        </authorList>
    </citation>
    <scope>NUCLEOTIDE SEQUENCE [LARGE SCALE GENOMIC DNA]</scope>
    <source>
        <strain evidence="2 3">KUC8140</strain>
    </source>
</reference>
<gene>
    <name evidence="2" type="ORF">SCHPADRAFT_846323</name>
</gene>
<protein>
    <recommendedName>
        <fullName evidence="4">SPO22-domain-containing protein</fullName>
    </recommendedName>
</protein>
<evidence type="ECO:0000313" key="2">
    <source>
        <dbReference type="EMBL" id="KLO17555.1"/>
    </source>
</evidence>
<evidence type="ECO:0000256" key="1">
    <source>
        <dbReference type="ARBA" id="ARBA00023254"/>
    </source>
</evidence>
<dbReference type="OrthoDB" id="65716at2759"/>
<dbReference type="EMBL" id="KQ085903">
    <property type="protein sequence ID" value="KLO17555.1"/>
    <property type="molecule type" value="Genomic_DNA"/>
</dbReference>
<keyword evidence="3" id="KW-1185">Reference proteome</keyword>
<name>A0A0H2RZN6_9AGAM</name>
<evidence type="ECO:0008006" key="4">
    <source>
        <dbReference type="Google" id="ProtNLM"/>
    </source>
</evidence>
<dbReference type="InParanoid" id="A0A0H2RZN6"/>
<keyword evidence="1" id="KW-0469">Meiosis</keyword>
<dbReference type="GO" id="GO:0051321">
    <property type="term" value="P:meiotic cell cycle"/>
    <property type="evidence" value="ECO:0007669"/>
    <property type="project" value="UniProtKB-KW"/>
</dbReference>
<dbReference type="PANTHER" id="PTHR40375">
    <property type="entry name" value="SPORULATION-SPECIFIC PROTEIN 22"/>
    <property type="match status" value="1"/>
</dbReference>
<proteinExistence type="predicted"/>
<dbReference type="AlphaFoldDB" id="A0A0H2RZN6"/>
<evidence type="ECO:0000313" key="3">
    <source>
        <dbReference type="Proteomes" id="UP000053477"/>
    </source>
</evidence>
<dbReference type="Proteomes" id="UP000053477">
    <property type="component" value="Unassembled WGS sequence"/>
</dbReference>
<dbReference type="InterPro" id="IPR039057">
    <property type="entry name" value="Spo22/ZIP4"/>
</dbReference>
<dbReference type="STRING" id="27342.A0A0H2RZN6"/>
<dbReference type="InterPro" id="IPR013940">
    <property type="entry name" value="Spo22/ZIP4/TEX11"/>
</dbReference>
<dbReference type="GO" id="GO:0090173">
    <property type="term" value="P:regulation of synaptonemal complex assembly"/>
    <property type="evidence" value="ECO:0007669"/>
    <property type="project" value="InterPro"/>
</dbReference>
<organism evidence="2 3">
    <name type="scientific">Schizopora paradoxa</name>
    <dbReference type="NCBI Taxonomy" id="27342"/>
    <lineage>
        <taxon>Eukaryota</taxon>
        <taxon>Fungi</taxon>
        <taxon>Dikarya</taxon>
        <taxon>Basidiomycota</taxon>
        <taxon>Agaricomycotina</taxon>
        <taxon>Agaricomycetes</taxon>
        <taxon>Hymenochaetales</taxon>
        <taxon>Schizoporaceae</taxon>
        <taxon>Schizopora</taxon>
    </lineage>
</organism>
<dbReference type="Pfam" id="PF08631">
    <property type="entry name" value="SPO22"/>
    <property type="match status" value="1"/>
</dbReference>
<accession>A0A0H2RZN6</accession>
<sequence>MSPRKRKTHSAPQLAATFDAIDAVITRVKPKLAELGSKASRASLLDDLQHLAILGETFSGQRSRTDLATDLTDSLDREGIHLWNTSGLICQGLEGDEERTLFAALRFAAFRLIEAGIEQDPDDEVLINMLQLASKTGAALSECGRGDAAMSVLGCAAKFEEQLRNSDDRSNDANERTKARAVIHYFSSRMLAAWKDGNDAIAEFMLEKTTESDNHRLDLVSPADREMLASRILGIGKEILKASSRVSADGLVPPADAKRAQDAVKWIQRAFTLIEKMEDTDSAGVVDLKRSTLRSLARAYYMSSSIDLENLSRAEATLQELIASIENAPHNTEANPEHQQLRWMRVAVLKKRNASEASILAALRSIVEHANFTESEITDILQELRTFQHHALISEVLNLCMKLALARVPAIGSDIVDRLLLALLSHCSRDSDHARALHDIEAACSCITESEYELSKTPAMACLTVLWKFGDRLYQSKVWSQAADWFLLGTHRAFASISEITSPKCLRKAALCYLEQREYARAVHTIQRCPKGKASTYYLTFLAALYQGLEDEAIAAIVDMANAADFDRKMLLLATQLAHESDSKGVLLSALEALLRTVHSHGPMDSDSEAILLVRCILRLVIRLRKECQLDAERLSLSLALIKHFKTAVGLAKSAIAGKKGPVLAKDISWLWRTAYNVAVQSCSEGQLDESQIADLFDSACELADTYASIEIANTDTTVNLCVARAAFASVSARVFALRNSSAADGEKREVLDNIHRVKKIIKGKNVPDPEVPEVLEMVRTCQIFEVEIYCAQQTWDKVLEVVMATDAAASSLTMFEAIADLVVQFSLLGYEDNICLVNLNIQWSEHDCPVTVVYAVLEAILHCCLDRGIMSVEKFARWLRAICTILLSRNSQADRKKAIAYAEQALTVMEDPDNSGESYPMDERHWLLSTAYNTGVECLASSQLNEAKRWFEVSTVICRFVPDGARQSERISETYQKLLAQYGPE</sequence>